<dbReference type="EMBL" id="JARGDH010000003">
    <property type="protein sequence ID" value="KAL0272651.1"/>
    <property type="molecule type" value="Genomic_DNA"/>
</dbReference>
<feature type="region of interest" description="Disordered" evidence="11">
    <location>
        <begin position="1321"/>
        <end position="1385"/>
    </location>
</feature>
<dbReference type="InterPro" id="IPR011011">
    <property type="entry name" value="Znf_FYVE_PHD"/>
</dbReference>
<dbReference type="InterPro" id="IPR013087">
    <property type="entry name" value="Znf_C2H2_type"/>
</dbReference>
<feature type="region of interest" description="Disordered" evidence="11">
    <location>
        <begin position="48"/>
        <end position="119"/>
    </location>
</feature>
<feature type="compositionally biased region" description="Low complexity" evidence="11">
    <location>
        <begin position="1200"/>
        <end position="1234"/>
    </location>
</feature>
<name>A0AAW2HTI8_9NEOP</name>
<feature type="compositionally biased region" description="Acidic residues" evidence="11">
    <location>
        <begin position="1283"/>
        <end position="1297"/>
    </location>
</feature>
<dbReference type="GO" id="GO:0005634">
    <property type="term" value="C:nucleus"/>
    <property type="evidence" value="ECO:0007669"/>
    <property type="project" value="UniProtKB-SubCell"/>
</dbReference>
<dbReference type="EMBL" id="JARGDH010000003">
    <property type="protein sequence ID" value="KAL0272654.1"/>
    <property type="molecule type" value="Genomic_DNA"/>
</dbReference>
<evidence type="ECO:0000313" key="14">
    <source>
        <dbReference type="EMBL" id="KAL0272650.1"/>
    </source>
</evidence>
<feature type="domain" description="PHD-type" evidence="12">
    <location>
        <begin position="1550"/>
        <end position="1601"/>
    </location>
</feature>
<dbReference type="PROSITE" id="PS01359">
    <property type="entry name" value="ZF_PHD_1"/>
    <property type="match status" value="1"/>
</dbReference>
<evidence type="ECO:0000256" key="11">
    <source>
        <dbReference type="SAM" id="MobiDB-lite"/>
    </source>
</evidence>
<evidence type="ECO:0000256" key="8">
    <source>
        <dbReference type="ARBA" id="ARBA00023163"/>
    </source>
</evidence>
<dbReference type="PROSITE" id="PS00028">
    <property type="entry name" value="ZINC_FINGER_C2H2_1"/>
    <property type="match status" value="4"/>
</dbReference>
<keyword evidence="2" id="KW-0479">Metal-binding</keyword>
<keyword evidence="4 10" id="KW-0863">Zinc-finger</keyword>
<feature type="region of interest" description="Disordered" evidence="11">
    <location>
        <begin position="987"/>
        <end position="1096"/>
    </location>
</feature>
<feature type="domain" description="C2H2-type" evidence="13">
    <location>
        <begin position="937"/>
        <end position="964"/>
    </location>
</feature>
<keyword evidence="3" id="KW-0677">Repeat</keyword>
<dbReference type="GO" id="GO:0008270">
    <property type="term" value="F:zinc ion binding"/>
    <property type="evidence" value="ECO:0007669"/>
    <property type="project" value="UniProtKB-KW"/>
</dbReference>
<feature type="compositionally biased region" description="Basic and acidic residues" evidence="11">
    <location>
        <begin position="1250"/>
        <end position="1261"/>
    </location>
</feature>
<gene>
    <name evidence="14" type="ORF">PYX00_005533</name>
</gene>
<dbReference type="PROSITE" id="PS50016">
    <property type="entry name" value="ZF_PHD_2"/>
    <property type="match status" value="1"/>
</dbReference>
<dbReference type="SUPFAM" id="SSF57903">
    <property type="entry name" value="FYVE/PHD zinc finger"/>
    <property type="match status" value="1"/>
</dbReference>
<feature type="region of interest" description="Disordered" evidence="11">
    <location>
        <begin position="516"/>
        <end position="649"/>
    </location>
</feature>
<evidence type="ECO:0000256" key="6">
    <source>
        <dbReference type="ARBA" id="ARBA00023015"/>
    </source>
</evidence>
<feature type="compositionally biased region" description="Polar residues" evidence="11">
    <location>
        <begin position="94"/>
        <end position="104"/>
    </location>
</feature>
<evidence type="ECO:0000256" key="2">
    <source>
        <dbReference type="ARBA" id="ARBA00022723"/>
    </source>
</evidence>
<reference evidence="14" key="1">
    <citation type="journal article" date="2024" name="Gigascience">
        <title>Chromosome-level genome of the poultry shaft louse Menopon gallinae provides insight into the host-switching and adaptive evolution of parasitic lice.</title>
        <authorList>
            <person name="Xu Y."/>
            <person name="Ma L."/>
            <person name="Liu S."/>
            <person name="Liang Y."/>
            <person name="Liu Q."/>
            <person name="He Z."/>
            <person name="Tian L."/>
            <person name="Duan Y."/>
            <person name="Cai W."/>
            <person name="Li H."/>
            <person name="Song F."/>
        </authorList>
    </citation>
    <scope>NUCLEOTIDE SEQUENCE</scope>
    <source>
        <strain evidence="14">Cailab_2023a</strain>
    </source>
</reference>
<evidence type="ECO:0008006" key="15">
    <source>
        <dbReference type="Google" id="ProtNLM"/>
    </source>
</evidence>
<feature type="region of interest" description="Disordered" evidence="11">
    <location>
        <begin position="1400"/>
        <end position="1476"/>
    </location>
</feature>
<dbReference type="PROSITE" id="PS50157">
    <property type="entry name" value="ZINC_FINGER_C2H2_2"/>
    <property type="match status" value="2"/>
</dbReference>
<evidence type="ECO:0000256" key="10">
    <source>
        <dbReference type="PROSITE-ProRule" id="PRU00042"/>
    </source>
</evidence>
<dbReference type="GO" id="GO:0000981">
    <property type="term" value="F:DNA-binding transcription factor activity, RNA polymerase II-specific"/>
    <property type="evidence" value="ECO:0007669"/>
    <property type="project" value="TreeGrafter"/>
</dbReference>
<evidence type="ECO:0000256" key="3">
    <source>
        <dbReference type="ARBA" id="ARBA00022737"/>
    </source>
</evidence>
<dbReference type="InterPro" id="IPR019787">
    <property type="entry name" value="Znf_PHD-finger"/>
</dbReference>
<dbReference type="EMBL" id="JARGDH010000003">
    <property type="protein sequence ID" value="KAL0272649.1"/>
    <property type="molecule type" value="Genomic_DNA"/>
</dbReference>
<feature type="compositionally biased region" description="Basic and acidic residues" evidence="11">
    <location>
        <begin position="1001"/>
        <end position="1028"/>
    </location>
</feature>
<dbReference type="InterPro" id="IPR036236">
    <property type="entry name" value="Znf_C2H2_sf"/>
</dbReference>
<feature type="domain" description="C2H2-type" evidence="13">
    <location>
        <begin position="965"/>
        <end position="992"/>
    </location>
</feature>
<dbReference type="Gene3D" id="3.30.160.60">
    <property type="entry name" value="Classic Zinc Finger"/>
    <property type="match status" value="1"/>
</dbReference>
<proteinExistence type="predicted"/>
<evidence type="ECO:0000256" key="4">
    <source>
        <dbReference type="ARBA" id="ARBA00022771"/>
    </source>
</evidence>
<dbReference type="InterPro" id="IPR019786">
    <property type="entry name" value="Zinc_finger_PHD-type_CS"/>
</dbReference>
<feature type="compositionally biased region" description="Basic and acidic residues" evidence="11">
    <location>
        <begin position="59"/>
        <end position="87"/>
    </location>
</feature>
<feature type="compositionally biased region" description="Acidic residues" evidence="11">
    <location>
        <begin position="519"/>
        <end position="539"/>
    </location>
</feature>
<evidence type="ECO:0000259" key="13">
    <source>
        <dbReference type="PROSITE" id="PS50157"/>
    </source>
</evidence>
<dbReference type="Gene3D" id="3.30.40.10">
    <property type="entry name" value="Zinc/RING finger domain, C3HC4 (zinc finger)"/>
    <property type="match status" value="1"/>
</dbReference>
<evidence type="ECO:0000259" key="12">
    <source>
        <dbReference type="PROSITE" id="PS50016"/>
    </source>
</evidence>
<feature type="compositionally biased region" description="Low complexity" evidence="11">
    <location>
        <begin position="1368"/>
        <end position="1379"/>
    </location>
</feature>
<comment type="subcellular location">
    <subcellularLocation>
        <location evidence="1">Nucleus</location>
    </subcellularLocation>
</comment>
<dbReference type="PANTHER" id="PTHR24384">
    <property type="entry name" value="FINGER PUTATIVE TRANSCRIPTION FACTOR FAMILY-RELATED"/>
    <property type="match status" value="1"/>
</dbReference>
<feature type="compositionally biased region" description="Basic and acidic residues" evidence="11">
    <location>
        <begin position="579"/>
        <end position="589"/>
    </location>
</feature>
<accession>A0AAW2HTI8</accession>
<keyword evidence="6" id="KW-0805">Transcription regulation</keyword>
<dbReference type="SMART" id="SM00249">
    <property type="entry name" value="PHD"/>
    <property type="match status" value="1"/>
</dbReference>
<feature type="compositionally biased region" description="Basic and acidic residues" evidence="11">
    <location>
        <begin position="631"/>
        <end position="649"/>
    </location>
</feature>
<dbReference type="CDD" id="cd15505">
    <property type="entry name" value="PHD_ING"/>
    <property type="match status" value="1"/>
</dbReference>
<dbReference type="GO" id="GO:0000978">
    <property type="term" value="F:RNA polymerase II cis-regulatory region sequence-specific DNA binding"/>
    <property type="evidence" value="ECO:0007669"/>
    <property type="project" value="TreeGrafter"/>
</dbReference>
<evidence type="ECO:0000256" key="5">
    <source>
        <dbReference type="ARBA" id="ARBA00022833"/>
    </source>
</evidence>
<organism evidence="14">
    <name type="scientific">Menopon gallinae</name>
    <name type="common">poultry shaft louse</name>
    <dbReference type="NCBI Taxonomy" id="328185"/>
    <lineage>
        <taxon>Eukaryota</taxon>
        <taxon>Metazoa</taxon>
        <taxon>Ecdysozoa</taxon>
        <taxon>Arthropoda</taxon>
        <taxon>Hexapoda</taxon>
        <taxon>Insecta</taxon>
        <taxon>Pterygota</taxon>
        <taxon>Neoptera</taxon>
        <taxon>Paraneoptera</taxon>
        <taxon>Psocodea</taxon>
        <taxon>Troctomorpha</taxon>
        <taxon>Phthiraptera</taxon>
        <taxon>Amblycera</taxon>
        <taxon>Menoponidae</taxon>
        <taxon>Menopon</taxon>
    </lineage>
</organism>
<feature type="compositionally biased region" description="Basic residues" evidence="11">
    <location>
        <begin position="1339"/>
        <end position="1352"/>
    </location>
</feature>
<dbReference type="SMART" id="SM00355">
    <property type="entry name" value="ZnF_C2H2"/>
    <property type="match status" value="10"/>
</dbReference>
<dbReference type="SUPFAM" id="SSF57667">
    <property type="entry name" value="beta-beta-alpha zinc fingers"/>
    <property type="match status" value="1"/>
</dbReference>
<feature type="compositionally biased region" description="Low complexity" evidence="11">
    <location>
        <begin position="1457"/>
        <end position="1471"/>
    </location>
</feature>
<sequence>MNLNHEGHSSPKREFNIIEYLFGSTDDFTDCIDYTNQYQKSCLEGENDTAYQSCGSSSTDRDDYASESKQYDGDGEGGKTEEKKSSSNEENSDLHLSSPQNSTAADFENDSHPMEPDVSITVGESNLEKTINHVAKGVENNSSKVLERQVNGGVKSKIIKKKSVYGRKNHLKLPVNKNIKKKVAVLKHKNGKHMSQRNESFQYQGLQKNIKFKCYKCSVSDFTSISELQTHQRKCISSSQEFQSIHESTSSFSNPANPSNFKITRKVYLCSACGSYYENWNLFLHMKEMHNRHICLYCLGMFSQPDKLAQHLITKHNVVEQSLSSTEDFFKLYRGTCYLICCSCEGMFSEQEEFYEHSCAPYPLPEDSGVCPLCGLQGAHYPNCRRGFSDRRIDAGKQATLERRFYNKKKKLKTNKKSKDVFRIVNNENGGEMSVTVRKQTGEEGMNDRENSVMQKDSADATVTSPLRLSNEDLVSTKQYNEKMLQLYRPNKSTEKVISSIQSIEDSINRVVESLGACDGEDEDEDDEVEDEGDFDDKNDDANATANSSTGDVDVKTGAPSEVPDEAKSPAEPMQTPIEAKEESGEKASLEGAQAGFEGSVPAKKEDGLSDNDSTDSEKLTIAFDQPYDSANDRAEENKGEPDAYGEVKSDDVVPTAGAETPYVYITLKEDSTDGKALIKELVKESSWNCVYCAHAKRIAVNGKQLSLHILAEHRYVTCPEDSTEEEKTTSALSIVERLKDNLSRLENCYFNTDTFDSEDKSMWKPNDRIYECFHCLFATYVHKELYSHNRKMHQKAVFLCIMCKSNFYNYSELLCHLCPGIYIPGQVINPDITYRCFLCNVDPLPSSFRLMVHLRRRHNSCDICFDQSSNQFQLSTHVWKHKLSHMCYRCGIAYRNKPDITKHLFWKHGTESVLCKKCLQKKWPHVYHFCVPPNSFICDECSISLKSAVALKVHRRLHSGEYPYPCDKCEEKFISRKLLAKHVDKHNQVEVQEETPAAPEVEKEEPPAEDSKQEDAEMNGKKSEKKEKKSKKRKVLTDVFDLPPVNLSESDDSDQEVTEPKIVREKTPEPPEEPISNGFLNGELQEEEKEDSQTQIVDGVWNNFKNYMDRKEFPKTFRPTSPFKNMSLSRIKAIMLSDHDYHIIPNSNPADSNSKAEAEKAGENKAKVGLDHDYCNNNGNSKSSSKSKIKSKHKEDGSKSSSSESSSDSDSSCSCGSNCSCSSGSSSSTSSNDSDSDSREKRKERKKIPKEPKTVDKAEPDPTPDIDISVNDVPNENMIQESDLETEETETDEDFYDYNPAREANRILAEKRTQLLANLNGSDAFASSPSTPTEKPAAPKKKSKVKKRRSQSRVGATPKTNRKKLPAAAAAAAVASAAFKNSIPGPVAEVRLDATANGVYESTPQPLQPDDVAQNSEDAKRPKRKRVPLKFYGFSSDEESDTVPASRKREKGEHNTTTPAAPATPAADPPIENQWTPKSTLSWRVEKSDSAHPKVNPIKIRTSQTMKQNFAANNEVFSIKRPEKGSVQVNGSGTIAAAAATGTGQKGEKLYCFCQCPYDEVSEMIACDAEDCVIEWFHFECVGIMVPPKGSWYCPDCRKKLAAENEFMAPPLNDQTVN</sequence>
<dbReference type="InterPro" id="IPR050752">
    <property type="entry name" value="C2H2-ZF_domain"/>
</dbReference>
<evidence type="ECO:0000256" key="7">
    <source>
        <dbReference type="ARBA" id="ARBA00023125"/>
    </source>
</evidence>
<feature type="compositionally biased region" description="Low complexity" evidence="11">
    <location>
        <begin position="1327"/>
        <end position="1337"/>
    </location>
</feature>
<dbReference type="EMBL" id="JARGDH010000003">
    <property type="protein sequence ID" value="KAL0272650.1"/>
    <property type="molecule type" value="Genomic_DNA"/>
</dbReference>
<feature type="compositionally biased region" description="Basic and acidic residues" evidence="11">
    <location>
        <begin position="1155"/>
        <end position="1175"/>
    </location>
</feature>
<evidence type="ECO:0000256" key="9">
    <source>
        <dbReference type="ARBA" id="ARBA00023242"/>
    </source>
</evidence>
<dbReference type="PANTHER" id="PTHR24384:SF189">
    <property type="entry name" value="C2H2-TYPE DOMAIN-CONTAINING PROTEIN-RELATED"/>
    <property type="match status" value="1"/>
</dbReference>
<keyword evidence="7" id="KW-0238">DNA-binding</keyword>
<keyword evidence="5" id="KW-0862">Zinc</keyword>
<dbReference type="EMBL" id="JARGDH010000003">
    <property type="protein sequence ID" value="KAL0272652.1"/>
    <property type="molecule type" value="Genomic_DNA"/>
</dbReference>
<feature type="region of interest" description="Disordered" evidence="11">
    <location>
        <begin position="1143"/>
        <end position="1299"/>
    </location>
</feature>
<keyword evidence="8" id="KW-0804">Transcription</keyword>
<protein>
    <recommendedName>
        <fullName evidence="15">Chromatin modification-related protein YNG2</fullName>
    </recommendedName>
</protein>
<dbReference type="InterPro" id="IPR013083">
    <property type="entry name" value="Znf_RING/FYVE/PHD"/>
</dbReference>
<feature type="compositionally biased region" description="Polar residues" evidence="11">
    <location>
        <begin position="49"/>
        <end position="58"/>
    </location>
</feature>
<dbReference type="InterPro" id="IPR001965">
    <property type="entry name" value="Znf_PHD"/>
</dbReference>
<comment type="caution">
    <text evidence="14">The sequence shown here is derived from an EMBL/GenBank/DDBJ whole genome shotgun (WGS) entry which is preliminary data.</text>
</comment>
<evidence type="ECO:0000256" key="1">
    <source>
        <dbReference type="ARBA" id="ARBA00004123"/>
    </source>
</evidence>
<feature type="compositionally biased region" description="Basic and acidic residues" evidence="11">
    <location>
        <begin position="1059"/>
        <end position="1070"/>
    </location>
</feature>
<keyword evidence="9" id="KW-0539">Nucleus</keyword>